<dbReference type="GO" id="GO:0016805">
    <property type="term" value="F:dipeptidase activity"/>
    <property type="evidence" value="ECO:0007669"/>
    <property type="project" value="InterPro"/>
</dbReference>
<reference evidence="4" key="1">
    <citation type="submission" date="2013-12" db="EMBL/GenBank/DDBJ databases">
        <title>The Genome Sequence of Aphanomyces invadans NJM9701.</title>
        <authorList>
            <consortium name="The Broad Institute Genomics Platform"/>
            <person name="Russ C."/>
            <person name="Tyler B."/>
            <person name="van West P."/>
            <person name="Dieguez-Uribeondo J."/>
            <person name="Young S.K."/>
            <person name="Zeng Q."/>
            <person name="Gargeya S."/>
            <person name="Fitzgerald M."/>
            <person name="Abouelleil A."/>
            <person name="Alvarado L."/>
            <person name="Chapman S.B."/>
            <person name="Gainer-Dewar J."/>
            <person name="Goldberg J."/>
            <person name="Griggs A."/>
            <person name="Gujja S."/>
            <person name="Hansen M."/>
            <person name="Howarth C."/>
            <person name="Imamovic A."/>
            <person name="Ireland A."/>
            <person name="Larimer J."/>
            <person name="McCowan C."/>
            <person name="Murphy C."/>
            <person name="Pearson M."/>
            <person name="Poon T.W."/>
            <person name="Priest M."/>
            <person name="Roberts A."/>
            <person name="Saif S."/>
            <person name="Shea T."/>
            <person name="Sykes S."/>
            <person name="Wortman J."/>
            <person name="Nusbaum C."/>
            <person name="Birren B."/>
        </authorList>
    </citation>
    <scope>NUCLEOTIDE SEQUENCE [LARGE SCALE GENOMIC DNA]</scope>
    <source>
        <strain evidence="4">NJM9701</strain>
    </source>
</reference>
<dbReference type="OrthoDB" id="5175656at2759"/>
<feature type="chain" id="PRO_5001537737" description="Peptidase" evidence="3">
    <location>
        <begin position="20"/>
        <end position="683"/>
    </location>
</feature>
<keyword evidence="3" id="KW-0732">Signal</keyword>
<feature type="signal peptide" evidence="3">
    <location>
        <begin position="1"/>
        <end position="19"/>
    </location>
</feature>
<proteinExistence type="inferred from homology"/>
<comment type="similarity">
    <text evidence="1">Belongs to the peptidase C69 family. Secernin subfamily.</text>
</comment>
<keyword evidence="2" id="KW-0812">Transmembrane</keyword>
<accession>A0A024TRF5</accession>
<dbReference type="InterPro" id="IPR005322">
    <property type="entry name" value="Peptidase_C69"/>
</dbReference>
<evidence type="ECO:0000256" key="1">
    <source>
        <dbReference type="ARBA" id="ARBA00005705"/>
    </source>
</evidence>
<sequence length="683" mass="73041">MRRVAPIAAAAVFATAVDAVHMSTSILVGARASATGAPLTAHSLDCSDCDFRLVKVPAAQYSDSSASDLTRDVFLTSSQYPRHVGSSRGPAYSVATLENDNFNWTESTPIAHIPQIRETYAYLDGVVGIANELQLSFGHSSCGAKLAARPLTQGGNAAFDIAELTRVALERTATARDAITLMGKLAENYGFYGSSWGGDDIYSGEALTVADAAEAWIFHILPDDSGASAVWAAQRVPDTDVAVVANQFVIHYVNSTDSEWYMASTNLYDVATRSGLWDGADVDSFDFAVVYGQLPPSSVGSTRRVWRVFSLVNPALELSSEADPYAITYPFSVPVQDESTLAAMDLIRFQRDHYENTQFDLTTGVAAGPYGSPDRFAVDSETAQTGRFETPIAGGPSTTYSYVSVSDPYSDYNAVLWFAPHAPTSASYIPVYVKVTDVPAVIGMGSLRQFDISSAFWLNSVLNNYVGRWYQNVNPVVADARALAEYNTDTAQTAVQAAVQEVKSNVGDAAVIDFLTKTTEGYANDAQAATMDLLSDVITRFHDGFHVSGFEDEVLTVEPISYPAWYLESVGYFTTSSGDSTDGVQTENPTVDTEEPTTMIPAAITIVKAAGPPVTVGVAKVSSTNVTTGASAGCPDIAHVQSSAWGAAVIIVFASMLVATSALGYYFGKRQALMRTRGYAYIQ</sequence>
<evidence type="ECO:0000256" key="2">
    <source>
        <dbReference type="SAM" id="Phobius"/>
    </source>
</evidence>
<keyword evidence="2" id="KW-1133">Transmembrane helix</keyword>
<dbReference type="GeneID" id="20087335"/>
<evidence type="ECO:0000313" key="4">
    <source>
        <dbReference type="EMBL" id="ETV96584.1"/>
    </source>
</evidence>
<dbReference type="PANTHER" id="PTHR12994:SF17">
    <property type="entry name" value="LD30995P"/>
    <property type="match status" value="1"/>
</dbReference>
<dbReference type="Pfam" id="PF03577">
    <property type="entry name" value="Peptidase_C69"/>
    <property type="match status" value="1"/>
</dbReference>
<keyword evidence="2" id="KW-0472">Membrane</keyword>
<evidence type="ECO:0008006" key="5">
    <source>
        <dbReference type="Google" id="ProtNLM"/>
    </source>
</evidence>
<dbReference type="EMBL" id="KI913976">
    <property type="protein sequence ID" value="ETV96584.1"/>
    <property type="molecule type" value="Genomic_DNA"/>
</dbReference>
<dbReference type="GO" id="GO:0006508">
    <property type="term" value="P:proteolysis"/>
    <property type="evidence" value="ECO:0007669"/>
    <property type="project" value="InterPro"/>
</dbReference>
<dbReference type="VEuPathDB" id="FungiDB:H310_10285"/>
<dbReference type="RefSeq" id="XP_008874847.1">
    <property type="nucleotide sequence ID" value="XM_008876625.1"/>
</dbReference>
<feature type="transmembrane region" description="Helical" evidence="2">
    <location>
        <begin position="644"/>
        <end position="667"/>
    </location>
</feature>
<dbReference type="STRING" id="157072.A0A024TRF5"/>
<name>A0A024TRF5_9STRA</name>
<evidence type="ECO:0000256" key="3">
    <source>
        <dbReference type="SAM" id="SignalP"/>
    </source>
</evidence>
<dbReference type="GO" id="GO:0070004">
    <property type="term" value="F:cysteine-type exopeptidase activity"/>
    <property type="evidence" value="ECO:0007669"/>
    <property type="project" value="InterPro"/>
</dbReference>
<dbReference type="PANTHER" id="PTHR12994">
    <property type="entry name" value="SECERNIN"/>
    <property type="match status" value="1"/>
</dbReference>
<protein>
    <recommendedName>
        <fullName evidence="5">Peptidase</fullName>
    </recommendedName>
</protein>
<organism evidence="4">
    <name type="scientific">Aphanomyces invadans</name>
    <dbReference type="NCBI Taxonomy" id="157072"/>
    <lineage>
        <taxon>Eukaryota</taxon>
        <taxon>Sar</taxon>
        <taxon>Stramenopiles</taxon>
        <taxon>Oomycota</taxon>
        <taxon>Saprolegniomycetes</taxon>
        <taxon>Saprolegniales</taxon>
        <taxon>Verrucalvaceae</taxon>
        <taxon>Aphanomyces</taxon>
    </lineage>
</organism>
<dbReference type="eggNOG" id="ENOG502QR8T">
    <property type="taxonomic scope" value="Eukaryota"/>
</dbReference>
<dbReference type="AlphaFoldDB" id="A0A024TRF5"/>
<gene>
    <name evidence="4" type="ORF">H310_10285</name>
</gene>